<dbReference type="InterPro" id="IPR014729">
    <property type="entry name" value="Rossmann-like_a/b/a_fold"/>
</dbReference>
<comment type="caution">
    <text evidence="7">The sequence shown here is derived from an EMBL/GenBank/DDBJ whole genome shotgun (WGS) entry which is preliminary data.</text>
</comment>
<evidence type="ECO:0000256" key="3">
    <source>
        <dbReference type="ARBA" id="ARBA00011355"/>
    </source>
</evidence>
<dbReference type="Gene3D" id="3.40.50.1220">
    <property type="entry name" value="TPP-binding domain"/>
    <property type="match status" value="1"/>
</dbReference>
<dbReference type="InterPro" id="IPR014730">
    <property type="entry name" value="ETF_a/b_N"/>
</dbReference>
<dbReference type="PANTHER" id="PTHR43153:SF1">
    <property type="entry name" value="ELECTRON TRANSFER FLAVOPROTEIN SUBUNIT ALPHA, MITOCHONDRIAL"/>
    <property type="match status" value="1"/>
</dbReference>
<dbReference type="Pfam" id="PF01012">
    <property type="entry name" value="ETF"/>
    <property type="match status" value="1"/>
</dbReference>
<evidence type="ECO:0000256" key="4">
    <source>
        <dbReference type="ARBA" id="ARBA00025649"/>
    </source>
</evidence>
<comment type="subunit">
    <text evidence="3">Heterodimer of an alpha and a beta subunit.</text>
</comment>
<dbReference type="RefSeq" id="WP_284328716.1">
    <property type="nucleotide sequence ID" value="NZ_BSUN01000001.1"/>
</dbReference>
<dbReference type="SUPFAM" id="SSF52467">
    <property type="entry name" value="DHS-like NAD/FAD-binding domain"/>
    <property type="match status" value="1"/>
</dbReference>
<organism evidence="7 8">
    <name type="scientific">Demequina litorisediminis</name>
    <dbReference type="NCBI Taxonomy" id="1849022"/>
    <lineage>
        <taxon>Bacteria</taxon>
        <taxon>Bacillati</taxon>
        <taxon>Actinomycetota</taxon>
        <taxon>Actinomycetes</taxon>
        <taxon>Micrococcales</taxon>
        <taxon>Demequinaceae</taxon>
        <taxon>Demequina</taxon>
    </lineage>
</organism>
<gene>
    <name evidence="7" type="ORF">GCM10025876_29290</name>
</gene>
<evidence type="ECO:0000313" key="7">
    <source>
        <dbReference type="EMBL" id="GMA36725.1"/>
    </source>
</evidence>
<dbReference type="InterPro" id="IPR014731">
    <property type="entry name" value="ETF_asu_C"/>
</dbReference>
<keyword evidence="8" id="KW-1185">Reference proteome</keyword>
<evidence type="ECO:0000259" key="6">
    <source>
        <dbReference type="SMART" id="SM00893"/>
    </source>
</evidence>
<evidence type="ECO:0000256" key="2">
    <source>
        <dbReference type="ARBA" id="ARBA00005817"/>
    </source>
</evidence>
<dbReference type="EMBL" id="BSUN01000001">
    <property type="protein sequence ID" value="GMA36725.1"/>
    <property type="molecule type" value="Genomic_DNA"/>
</dbReference>
<comment type="similarity">
    <text evidence="2">Belongs to the ETF alpha-subunit/FixB family.</text>
</comment>
<dbReference type="PIRSF" id="PIRSF000089">
    <property type="entry name" value="Electra_flavoP_a"/>
    <property type="match status" value="1"/>
</dbReference>
<accession>A0ABQ6IG16</accession>
<comment type="cofactor">
    <cofactor evidence="1">
        <name>FAD</name>
        <dbReference type="ChEBI" id="CHEBI:57692"/>
    </cofactor>
</comment>
<feature type="domain" description="Electron transfer flavoprotein alpha/beta-subunit N-terminal" evidence="6">
    <location>
        <begin position="71"/>
        <end position="251"/>
    </location>
</feature>
<name>A0ABQ6IG16_9MICO</name>
<dbReference type="Gene3D" id="3.40.50.620">
    <property type="entry name" value="HUPs"/>
    <property type="match status" value="2"/>
</dbReference>
<dbReference type="Proteomes" id="UP001157125">
    <property type="component" value="Unassembled WGS sequence"/>
</dbReference>
<dbReference type="SUPFAM" id="SSF52402">
    <property type="entry name" value="Adenine nucleotide alpha hydrolases-like"/>
    <property type="match status" value="1"/>
</dbReference>
<sequence>MAARKAPVTQWSLADLGVDAATVGKAAARTVVVDASPRPPRANRVKITDTGDAGTQARRLPHREGTRMTTVAVLVDHRDGVVTRPSLEALTLARSLGTPVAVWLGAVPAADAVALLGEYGAAEVRVVDAADARIASQAAAALGAASADADVVLVISTFVTKEIATRLALATGAGVVVDAAGANLVDGKVEAFQTVFAATWDVRTRIESDKAIVGIRPNTTLAVPADAPAAATVVEVAVELPTTRERISHVEPVAQAEGVPLAEAPVVVSGGRGTGGDYALVSELADLLGGAVGASRDATDEGWISHEHMVGQTGTTVTPALYVAAGISGAVHHRGGMQASGTIVCINMDPEAPIFEISDFGVVGSLFDVLPQAIARIKEHRGA</sequence>
<dbReference type="InterPro" id="IPR029035">
    <property type="entry name" value="DHS-like_NAD/FAD-binding_dom"/>
</dbReference>
<feature type="region of interest" description="Disordered" evidence="5">
    <location>
        <begin position="38"/>
        <end position="57"/>
    </location>
</feature>
<protein>
    <submittedName>
        <fullName evidence="7">Electron transfer flavoprotein subunit alpha</fullName>
    </submittedName>
</protein>
<proteinExistence type="inferred from homology"/>
<evidence type="ECO:0000256" key="5">
    <source>
        <dbReference type="SAM" id="MobiDB-lite"/>
    </source>
</evidence>
<comment type="function">
    <text evidence="4">The electron transfer flavoprotein serves as a specific electron acceptor for other dehydrogenases. It transfers the electrons to the main respiratory chain via ETF-ubiquinone oxidoreductase (ETF dehydrogenase).</text>
</comment>
<dbReference type="Pfam" id="PF00766">
    <property type="entry name" value="ETF_alpha"/>
    <property type="match status" value="1"/>
</dbReference>
<evidence type="ECO:0000256" key="1">
    <source>
        <dbReference type="ARBA" id="ARBA00001974"/>
    </source>
</evidence>
<dbReference type="SMART" id="SM00893">
    <property type="entry name" value="ETF"/>
    <property type="match status" value="1"/>
</dbReference>
<dbReference type="PANTHER" id="PTHR43153">
    <property type="entry name" value="ELECTRON TRANSFER FLAVOPROTEIN ALPHA"/>
    <property type="match status" value="1"/>
</dbReference>
<reference evidence="8" key="1">
    <citation type="journal article" date="2019" name="Int. J. Syst. Evol. Microbiol.">
        <title>The Global Catalogue of Microorganisms (GCM) 10K type strain sequencing project: providing services to taxonomists for standard genome sequencing and annotation.</title>
        <authorList>
            <consortium name="The Broad Institute Genomics Platform"/>
            <consortium name="The Broad Institute Genome Sequencing Center for Infectious Disease"/>
            <person name="Wu L."/>
            <person name="Ma J."/>
        </authorList>
    </citation>
    <scope>NUCLEOTIDE SEQUENCE [LARGE SCALE GENOMIC DNA]</scope>
    <source>
        <strain evidence="8">NBRC 112299</strain>
    </source>
</reference>
<dbReference type="InterPro" id="IPR001308">
    <property type="entry name" value="ETF_a/FixB"/>
</dbReference>
<evidence type="ECO:0000313" key="8">
    <source>
        <dbReference type="Proteomes" id="UP001157125"/>
    </source>
</evidence>